<comment type="caution">
    <text evidence="1">The sequence shown here is derived from an EMBL/GenBank/DDBJ whole genome shotgun (WGS) entry which is preliminary data.</text>
</comment>
<proteinExistence type="predicted"/>
<name>A0ABU9R776_9BURK</name>
<dbReference type="RefSeq" id="WP_240057337.1">
    <property type="nucleotide sequence ID" value="NZ_JAZHFZ010000018.1"/>
</dbReference>
<organism evidence="1 2">
    <name type="scientific">Paraburkholderia azotifigens</name>
    <dbReference type="NCBI Taxonomy" id="2057004"/>
    <lineage>
        <taxon>Bacteria</taxon>
        <taxon>Pseudomonadati</taxon>
        <taxon>Pseudomonadota</taxon>
        <taxon>Betaproteobacteria</taxon>
        <taxon>Burkholderiales</taxon>
        <taxon>Burkholderiaceae</taxon>
        <taxon>Paraburkholderia</taxon>
    </lineage>
</organism>
<gene>
    <name evidence="1" type="ORF">V4C56_24995</name>
</gene>
<dbReference type="Proteomes" id="UP001481677">
    <property type="component" value="Unassembled WGS sequence"/>
</dbReference>
<accession>A0ABU9R776</accession>
<protein>
    <recommendedName>
        <fullName evidence="3">SbsA Ig-like domain-containing protein</fullName>
    </recommendedName>
</protein>
<reference evidence="1 2" key="1">
    <citation type="submission" date="2024-01" db="EMBL/GenBank/DDBJ databases">
        <title>The diversity of rhizobia nodulating Mimosa spp. in eleven states of Brazil covering several biomes is determined by host plant, location, and edaphic factors.</title>
        <authorList>
            <person name="Rouws L."/>
            <person name="Barauna A."/>
            <person name="Beukes C."/>
            <person name="De Faria S.M."/>
            <person name="Gross E."/>
            <person name="Dos Reis Junior F.B."/>
            <person name="Simon M."/>
            <person name="Maluk M."/>
            <person name="Odee D.W."/>
            <person name="Kenicer G."/>
            <person name="Young J.P.W."/>
            <person name="Reis V.M."/>
            <person name="Zilli J."/>
            <person name="James E.K."/>
        </authorList>
    </citation>
    <scope>NUCLEOTIDE SEQUENCE [LARGE SCALE GENOMIC DNA]</scope>
    <source>
        <strain evidence="1 2">JPY530</strain>
    </source>
</reference>
<evidence type="ECO:0000313" key="2">
    <source>
        <dbReference type="Proteomes" id="UP001481677"/>
    </source>
</evidence>
<evidence type="ECO:0008006" key="3">
    <source>
        <dbReference type="Google" id="ProtNLM"/>
    </source>
</evidence>
<sequence length="114" mass="12434">MGTRSRYRGQVLGFPITLSGGPNAHIELNRVDLLDQRGKKVACRIAPLTLADAARNTAICTPYEPLRAATRYSVHVLGEVSQLGKVMPFDLAWAFTTRDDERPSPPVVAQSASE</sequence>
<dbReference type="EMBL" id="JAZHGA010000019">
    <property type="protein sequence ID" value="MEM5342867.1"/>
    <property type="molecule type" value="Genomic_DNA"/>
</dbReference>
<keyword evidence="2" id="KW-1185">Reference proteome</keyword>
<evidence type="ECO:0000313" key="1">
    <source>
        <dbReference type="EMBL" id="MEM5342867.1"/>
    </source>
</evidence>